<dbReference type="InterPro" id="IPR019089">
    <property type="entry name" value="Cas_GSU0054"/>
</dbReference>
<name>A0A1W9KQA4_9BURK</name>
<dbReference type="Proteomes" id="UP000192505">
    <property type="component" value="Unassembled WGS sequence"/>
</dbReference>
<evidence type="ECO:0000313" key="1">
    <source>
        <dbReference type="EMBL" id="OQW86390.1"/>
    </source>
</evidence>
<gene>
    <name evidence="1" type="ORF">BWK72_17390</name>
</gene>
<reference evidence="1 2" key="1">
    <citation type="submission" date="2017-01" db="EMBL/GenBank/DDBJ databases">
        <title>Novel large sulfur bacteria in the metagenomes of groundwater-fed chemosynthetic microbial mats in the Lake Huron basin.</title>
        <authorList>
            <person name="Sharrar A.M."/>
            <person name="Flood B.E."/>
            <person name="Bailey J.V."/>
            <person name="Jones D.S."/>
            <person name="Biddanda B."/>
            <person name="Ruberg S.A."/>
            <person name="Marcus D.N."/>
            <person name="Dick G.J."/>
        </authorList>
    </citation>
    <scope>NUCLEOTIDE SEQUENCE [LARGE SCALE GENOMIC DNA]</scope>
    <source>
        <strain evidence="1">A7</strain>
    </source>
</reference>
<protein>
    <submittedName>
        <fullName evidence="1">Type I-U CRISPR-associated protein Cas5/Cas6</fullName>
    </submittedName>
</protein>
<proteinExistence type="predicted"/>
<dbReference type="Pfam" id="PF09609">
    <property type="entry name" value="Cas_GSU0054"/>
    <property type="match status" value="1"/>
</dbReference>
<sequence length="431" mass="47410">MKLSVEFLGLYGAADVTARKKVEWPPHPDRVYQALVDAALPEDRPALAWIEQQTPPDVDCGSAVELQWGAEGCTFVPTNYPIKNPADALPEFRNKQARQFPMAVPEGPVSYVWQADPPPSVFESLHRTVARVTHLGRSDSLAMLALEPGSAPCRWVPQDKGNHPMRVPRPGRLQQLDRAFANEQRSPIAPQVRYGHVDDRQFVAGPWEGMVVMRLSKPIAVEHVALAADALRRAVLSRLGDTAPLIAHGHAATPHMAWVGLPNLSDYGDGTLIGLAMVIPNNCDPLERAHCIAAVLQISHIMLAGVRFNLTQPTAAMSLHERTWSRPARRWVSATPVVLDRFPKGTVTAEDIVAQGCVRAGYPLPTRVTWSQTSDLAMPPAREFRLRKPGGLFAHAVLEFDQPVQGPMLVGRERYFGLGLFLPQDARTPSD</sequence>
<dbReference type="AlphaFoldDB" id="A0A1W9KQA4"/>
<evidence type="ECO:0000313" key="2">
    <source>
        <dbReference type="Proteomes" id="UP000192505"/>
    </source>
</evidence>
<comment type="caution">
    <text evidence="1">The sequence shown here is derived from an EMBL/GenBank/DDBJ whole genome shotgun (WGS) entry which is preliminary data.</text>
</comment>
<organism evidence="1 2">
    <name type="scientific">Rhodoferax ferrireducens</name>
    <dbReference type="NCBI Taxonomy" id="192843"/>
    <lineage>
        <taxon>Bacteria</taxon>
        <taxon>Pseudomonadati</taxon>
        <taxon>Pseudomonadota</taxon>
        <taxon>Betaproteobacteria</taxon>
        <taxon>Burkholderiales</taxon>
        <taxon>Comamonadaceae</taxon>
        <taxon>Rhodoferax</taxon>
    </lineage>
</organism>
<dbReference type="NCBIfam" id="TIGR02165">
    <property type="entry name" value="cas5_6_GSU0054"/>
    <property type="match status" value="1"/>
</dbReference>
<accession>A0A1W9KQA4</accession>
<dbReference type="EMBL" id="MTEI01000017">
    <property type="protein sequence ID" value="OQW86390.1"/>
    <property type="molecule type" value="Genomic_DNA"/>
</dbReference>